<feature type="transmembrane region" description="Helical" evidence="1">
    <location>
        <begin position="159"/>
        <end position="181"/>
    </location>
</feature>
<keyword evidence="3" id="KW-1185">Reference proteome</keyword>
<dbReference type="AlphaFoldDB" id="A0A939PIE5"/>
<keyword evidence="1" id="KW-1133">Transmembrane helix</keyword>
<keyword evidence="1" id="KW-0472">Membrane</keyword>
<dbReference type="EMBL" id="JAGEOJ010000019">
    <property type="protein sequence ID" value="MBO2453210.1"/>
    <property type="molecule type" value="Genomic_DNA"/>
</dbReference>
<feature type="transmembrane region" description="Helical" evidence="1">
    <location>
        <begin position="95"/>
        <end position="114"/>
    </location>
</feature>
<dbReference type="RefSeq" id="WP_208261227.1">
    <property type="nucleotide sequence ID" value="NZ_JAGEOJ010000019.1"/>
</dbReference>
<gene>
    <name evidence="2" type="ORF">J4573_39375</name>
</gene>
<sequence>MTPARALVRMYPAAFREQWGPDLEAEIVMAGWRSWPNTLLGIADMWLHPALWPAGSHAQRRLRITTSAISLTALCWFVGHVGLETDTGLSRAAGHSLPLSAGLILMVAGLVLIAPLPRPSVAGLLALARAAAAAYTLPASMGMVAVAAVHLGVDGQAPLLLRGILLAGWWTALAVGALRTCRIPAELGARFVIPPRPGRLRLGTWVLITGAGIEAATLLGSTITHPELPALGFSAAVLAVIPAFVPVLRACR</sequence>
<feature type="transmembrane region" description="Helical" evidence="1">
    <location>
        <begin position="230"/>
        <end position="248"/>
    </location>
</feature>
<evidence type="ECO:0000313" key="3">
    <source>
        <dbReference type="Proteomes" id="UP000669179"/>
    </source>
</evidence>
<accession>A0A939PIE5</accession>
<comment type="caution">
    <text evidence="2">The sequence shown here is derived from an EMBL/GenBank/DDBJ whole genome shotgun (WGS) entry which is preliminary data.</text>
</comment>
<organism evidence="2 3">
    <name type="scientific">Actinomadura barringtoniae</name>
    <dbReference type="NCBI Taxonomy" id="1427535"/>
    <lineage>
        <taxon>Bacteria</taxon>
        <taxon>Bacillati</taxon>
        <taxon>Actinomycetota</taxon>
        <taxon>Actinomycetes</taxon>
        <taxon>Streptosporangiales</taxon>
        <taxon>Thermomonosporaceae</taxon>
        <taxon>Actinomadura</taxon>
    </lineage>
</organism>
<evidence type="ECO:0000313" key="2">
    <source>
        <dbReference type="EMBL" id="MBO2453210.1"/>
    </source>
</evidence>
<reference evidence="2" key="1">
    <citation type="submission" date="2021-03" db="EMBL/GenBank/DDBJ databases">
        <authorList>
            <person name="Kanchanasin P."/>
            <person name="Saeng-In P."/>
            <person name="Phongsopitanun W."/>
            <person name="Yuki M."/>
            <person name="Kudo T."/>
            <person name="Ohkuma M."/>
            <person name="Tanasupawat S."/>
        </authorList>
    </citation>
    <scope>NUCLEOTIDE SEQUENCE</scope>
    <source>
        <strain evidence="2">GKU 128</strain>
    </source>
</reference>
<dbReference type="Proteomes" id="UP000669179">
    <property type="component" value="Unassembled WGS sequence"/>
</dbReference>
<protein>
    <submittedName>
        <fullName evidence="2">Uncharacterized protein</fullName>
    </submittedName>
</protein>
<evidence type="ECO:0000256" key="1">
    <source>
        <dbReference type="SAM" id="Phobius"/>
    </source>
</evidence>
<keyword evidence="1" id="KW-0812">Transmembrane</keyword>
<feature type="transmembrane region" description="Helical" evidence="1">
    <location>
        <begin position="64"/>
        <end position="83"/>
    </location>
</feature>
<feature type="transmembrane region" description="Helical" evidence="1">
    <location>
        <begin position="126"/>
        <end position="153"/>
    </location>
</feature>
<proteinExistence type="predicted"/>
<name>A0A939PIE5_9ACTN</name>
<feature type="transmembrane region" description="Helical" evidence="1">
    <location>
        <begin position="202"/>
        <end position="224"/>
    </location>
</feature>